<reference evidence="1 2" key="1">
    <citation type="submission" date="2018-08" db="EMBL/GenBank/DDBJ databases">
        <title>A genome reference for cultivated species of the human gut microbiota.</title>
        <authorList>
            <person name="Zou Y."/>
            <person name="Xue W."/>
            <person name="Luo G."/>
        </authorList>
    </citation>
    <scope>NUCLEOTIDE SEQUENCE [LARGE SCALE GENOMIC DNA]</scope>
    <source>
        <strain evidence="1 2">OM08-12AT</strain>
    </source>
</reference>
<dbReference type="EMBL" id="QSTI01000018">
    <property type="protein sequence ID" value="RGM47187.1"/>
    <property type="molecule type" value="Genomic_DNA"/>
</dbReference>
<evidence type="ECO:0000313" key="1">
    <source>
        <dbReference type="EMBL" id="RGM47187.1"/>
    </source>
</evidence>
<evidence type="ECO:0000313" key="2">
    <source>
        <dbReference type="Proteomes" id="UP000260717"/>
    </source>
</evidence>
<comment type="caution">
    <text evidence="1">The sequence shown here is derived from an EMBL/GenBank/DDBJ whole genome shotgun (WGS) entry which is preliminary data.</text>
</comment>
<protein>
    <recommendedName>
        <fullName evidence="3">DNA-binding protein</fullName>
    </recommendedName>
</protein>
<proteinExistence type="predicted"/>
<evidence type="ECO:0008006" key="3">
    <source>
        <dbReference type="Google" id="ProtNLM"/>
    </source>
</evidence>
<name>A0A3E4WYP9_9FIRM</name>
<accession>A0A3E4WYP9</accession>
<organism evidence="1 2">
    <name type="scientific">Agathobacter rectalis</name>
    <dbReference type="NCBI Taxonomy" id="39491"/>
    <lineage>
        <taxon>Bacteria</taxon>
        <taxon>Bacillati</taxon>
        <taxon>Bacillota</taxon>
        <taxon>Clostridia</taxon>
        <taxon>Lachnospirales</taxon>
        <taxon>Lachnospiraceae</taxon>
        <taxon>Agathobacter</taxon>
    </lineage>
</organism>
<dbReference type="Proteomes" id="UP000260717">
    <property type="component" value="Unassembled WGS sequence"/>
</dbReference>
<dbReference type="AlphaFoldDB" id="A0A3E4WYP9"/>
<gene>
    <name evidence="1" type="ORF">DXC13_10930</name>
</gene>
<sequence>MNATKQIGTLEDRKMVDTNGLQAMLSSGRKTAVEIGTAAQARVQVGRRVLWNVGKIQKYLDAISE</sequence>
<dbReference type="RefSeq" id="WP_117715261.1">
    <property type="nucleotide sequence ID" value="NZ_QSTI01000018.1"/>
</dbReference>